<proteinExistence type="predicted"/>
<sequence>MNPAVVLVLAAGTYALRLAGPLLRRRITISQRWERLLGIAATVLLAAFVATGAAVEAGGFAGVARVGGVVIAGVLAFRGAPFVLVVLVAAAVTAVLRLAGVG</sequence>
<evidence type="ECO:0000313" key="3">
    <source>
        <dbReference type="Proteomes" id="UP000580474"/>
    </source>
</evidence>
<feature type="transmembrane region" description="Helical" evidence="1">
    <location>
        <begin position="36"/>
        <end position="55"/>
    </location>
</feature>
<dbReference type="Proteomes" id="UP000580474">
    <property type="component" value="Unassembled WGS sequence"/>
</dbReference>
<dbReference type="EMBL" id="JACHIV010000001">
    <property type="protein sequence ID" value="MBB5068409.1"/>
    <property type="molecule type" value="Genomic_DNA"/>
</dbReference>
<feature type="transmembrane region" description="Helical" evidence="1">
    <location>
        <begin position="6"/>
        <end position="24"/>
    </location>
</feature>
<comment type="caution">
    <text evidence="2">The sequence shown here is derived from an EMBL/GenBank/DDBJ whole genome shotgun (WGS) entry which is preliminary data.</text>
</comment>
<dbReference type="Pfam" id="PF05437">
    <property type="entry name" value="AzlD"/>
    <property type="match status" value="1"/>
</dbReference>
<accession>A0A840NGH7</accession>
<evidence type="ECO:0000256" key="1">
    <source>
        <dbReference type="SAM" id="Phobius"/>
    </source>
</evidence>
<protein>
    <submittedName>
        <fullName evidence="2">Branched-subunit amino acid transport protein</fullName>
    </submittedName>
</protein>
<organism evidence="2 3">
    <name type="scientific">Saccharopolyspora gloriosae</name>
    <dbReference type="NCBI Taxonomy" id="455344"/>
    <lineage>
        <taxon>Bacteria</taxon>
        <taxon>Bacillati</taxon>
        <taxon>Actinomycetota</taxon>
        <taxon>Actinomycetes</taxon>
        <taxon>Pseudonocardiales</taxon>
        <taxon>Pseudonocardiaceae</taxon>
        <taxon>Saccharopolyspora</taxon>
    </lineage>
</organism>
<gene>
    <name evidence="2" type="ORF">BJ969_001497</name>
</gene>
<dbReference type="RefSeq" id="WP_184478101.1">
    <property type="nucleotide sequence ID" value="NZ_JACHIV010000001.1"/>
</dbReference>
<feature type="transmembrane region" description="Helical" evidence="1">
    <location>
        <begin position="75"/>
        <end position="99"/>
    </location>
</feature>
<keyword evidence="3" id="KW-1185">Reference proteome</keyword>
<keyword evidence="1" id="KW-1133">Transmembrane helix</keyword>
<name>A0A840NGH7_9PSEU</name>
<keyword evidence="1" id="KW-0472">Membrane</keyword>
<evidence type="ECO:0000313" key="2">
    <source>
        <dbReference type="EMBL" id="MBB5068409.1"/>
    </source>
</evidence>
<dbReference type="AlphaFoldDB" id="A0A840NGH7"/>
<keyword evidence="1" id="KW-0812">Transmembrane</keyword>
<dbReference type="InterPro" id="IPR008407">
    <property type="entry name" value="Brnchd-chn_aa_trnsp_AzlD"/>
</dbReference>
<reference evidence="2 3" key="1">
    <citation type="submission" date="2020-08" db="EMBL/GenBank/DDBJ databases">
        <title>Sequencing the genomes of 1000 actinobacteria strains.</title>
        <authorList>
            <person name="Klenk H.-P."/>
        </authorList>
    </citation>
    <scope>NUCLEOTIDE SEQUENCE [LARGE SCALE GENOMIC DNA]</scope>
    <source>
        <strain evidence="2 3">DSM 45582</strain>
    </source>
</reference>